<reference evidence="5 6" key="1">
    <citation type="submission" date="2015-08" db="EMBL/GenBank/DDBJ databases">
        <authorList>
            <person name="Babu N.S."/>
            <person name="Beckwith C.J."/>
            <person name="Beseler K.G."/>
            <person name="Brison A."/>
            <person name="Carone J.V."/>
            <person name="Caskin T.P."/>
            <person name="Diamond M."/>
            <person name="Durham M.E."/>
            <person name="Foxe J.M."/>
            <person name="Go M."/>
            <person name="Henderson B.A."/>
            <person name="Jones I.B."/>
            <person name="McGettigan J.A."/>
            <person name="Micheletti S.J."/>
            <person name="Nasrallah M.E."/>
            <person name="Ortiz D."/>
            <person name="Piller C.R."/>
            <person name="Privatt S.R."/>
            <person name="Schneider S.L."/>
            <person name="Sharp S."/>
            <person name="Smith T.C."/>
            <person name="Stanton J.D."/>
            <person name="Ullery H.E."/>
            <person name="Wilson R.J."/>
            <person name="Serrano M.G."/>
            <person name="Buck G."/>
            <person name="Lee V."/>
            <person name="Wang Y."/>
            <person name="Carvalho R."/>
            <person name="Voegtly L."/>
            <person name="Shi R."/>
            <person name="Duckworth R."/>
            <person name="Johnson A."/>
            <person name="Loviza R."/>
            <person name="Walstead R."/>
            <person name="Shah Z."/>
            <person name="Kiflezghi M."/>
            <person name="Wade K."/>
            <person name="Ball S.L."/>
            <person name="Bradley K.W."/>
            <person name="Asai D.J."/>
            <person name="Bowman C.A."/>
            <person name="Russell D.A."/>
            <person name="Pope W.H."/>
            <person name="Jacobs-Sera D."/>
            <person name="Hendrix R.W."/>
            <person name="Hatfull G.F."/>
        </authorList>
    </citation>
    <scope>NUCLEOTIDE SEQUENCE [LARGE SCALE GENOMIC DNA]</scope>
    <source>
        <strain evidence="5 6">DSM 27648</strain>
    </source>
</reference>
<organism evidence="5 6">
    <name type="scientific">Labilithrix luteola</name>
    <dbReference type="NCBI Taxonomy" id="1391654"/>
    <lineage>
        <taxon>Bacteria</taxon>
        <taxon>Pseudomonadati</taxon>
        <taxon>Myxococcota</taxon>
        <taxon>Polyangia</taxon>
        <taxon>Polyangiales</taxon>
        <taxon>Labilitrichaceae</taxon>
        <taxon>Labilithrix</taxon>
    </lineage>
</organism>
<keyword evidence="2" id="KW-0479">Metal-binding</keyword>
<dbReference type="Pfam" id="PF04828">
    <property type="entry name" value="GFA"/>
    <property type="match status" value="1"/>
</dbReference>
<dbReference type="GO" id="GO:0016846">
    <property type="term" value="F:carbon-sulfur lyase activity"/>
    <property type="evidence" value="ECO:0007669"/>
    <property type="project" value="InterPro"/>
</dbReference>
<protein>
    <submittedName>
        <fullName evidence="5">Gfa-like protein</fullName>
    </submittedName>
</protein>
<dbReference type="InterPro" id="IPR052355">
    <property type="entry name" value="CENP-V-like"/>
</dbReference>
<name>A0A0K1QDP5_9BACT</name>
<dbReference type="Proteomes" id="UP000064967">
    <property type="component" value="Chromosome"/>
</dbReference>
<dbReference type="KEGG" id="llu:AKJ09_10547"/>
<dbReference type="SUPFAM" id="SSF51316">
    <property type="entry name" value="Mss4-like"/>
    <property type="match status" value="1"/>
</dbReference>
<dbReference type="EMBL" id="CP012333">
    <property type="protein sequence ID" value="AKV03884.1"/>
    <property type="molecule type" value="Genomic_DNA"/>
</dbReference>
<dbReference type="InterPro" id="IPR006913">
    <property type="entry name" value="CENP-V/GFA"/>
</dbReference>
<dbReference type="STRING" id="1391654.AKJ09_10547"/>
<evidence type="ECO:0000256" key="3">
    <source>
        <dbReference type="ARBA" id="ARBA00022833"/>
    </source>
</evidence>
<keyword evidence="3" id="KW-0862">Zinc</keyword>
<dbReference type="PANTHER" id="PTHR28620:SF1">
    <property type="entry name" value="CENP-V_GFA DOMAIN-CONTAINING PROTEIN"/>
    <property type="match status" value="1"/>
</dbReference>
<evidence type="ECO:0000259" key="4">
    <source>
        <dbReference type="PROSITE" id="PS51891"/>
    </source>
</evidence>
<proteinExistence type="inferred from homology"/>
<evidence type="ECO:0000256" key="2">
    <source>
        <dbReference type="ARBA" id="ARBA00022723"/>
    </source>
</evidence>
<dbReference type="OrthoDB" id="9805575at2"/>
<evidence type="ECO:0000256" key="1">
    <source>
        <dbReference type="ARBA" id="ARBA00005495"/>
    </source>
</evidence>
<evidence type="ECO:0000313" key="6">
    <source>
        <dbReference type="Proteomes" id="UP000064967"/>
    </source>
</evidence>
<sequence>MGHQADGTKKHVGSCHCGAVRFEVDVDLSEGASGCNCSICTKIASLGAIVKPNAFTLLAGEESLSTYVWGAKISTRYFCKNCGVHCFGRGHLAEVGGDYVSVNVNTLDDIDLSTMALAYWDGRNNNWQSGTRKTRWPNTPSAS</sequence>
<dbReference type="PROSITE" id="PS51891">
    <property type="entry name" value="CENP_V_GFA"/>
    <property type="match status" value="1"/>
</dbReference>
<keyword evidence="6" id="KW-1185">Reference proteome</keyword>
<accession>A0A0K1QDP5</accession>
<dbReference type="GO" id="GO:0046872">
    <property type="term" value="F:metal ion binding"/>
    <property type="evidence" value="ECO:0007669"/>
    <property type="project" value="UniProtKB-KW"/>
</dbReference>
<dbReference type="AlphaFoldDB" id="A0A0K1QDP5"/>
<comment type="similarity">
    <text evidence="1">Belongs to the Gfa family.</text>
</comment>
<dbReference type="PANTHER" id="PTHR28620">
    <property type="entry name" value="CENTROMERE PROTEIN V"/>
    <property type="match status" value="1"/>
</dbReference>
<gene>
    <name evidence="5" type="ORF">AKJ09_10547</name>
</gene>
<dbReference type="Gene3D" id="2.170.150.70">
    <property type="match status" value="1"/>
</dbReference>
<dbReference type="InterPro" id="IPR011057">
    <property type="entry name" value="Mss4-like_sf"/>
</dbReference>
<feature type="domain" description="CENP-V/GFA" evidence="4">
    <location>
        <begin position="11"/>
        <end position="121"/>
    </location>
</feature>
<evidence type="ECO:0000313" key="5">
    <source>
        <dbReference type="EMBL" id="AKV03884.1"/>
    </source>
</evidence>
<dbReference type="RefSeq" id="WP_146654580.1">
    <property type="nucleotide sequence ID" value="NZ_CP012333.1"/>
</dbReference>